<evidence type="ECO:0000313" key="2">
    <source>
        <dbReference type="EMBL" id="MFC5474357.1"/>
    </source>
</evidence>
<dbReference type="EMBL" id="JBHSMT010000014">
    <property type="protein sequence ID" value="MFC5474357.1"/>
    <property type="molecule type" value="Genomic_DNA"/>
</dbReference>
<name>A0ABW0MBD0_9BURK</name>
<sequence length="553" mass="61390">MAKSPVEKKVEVLRDLWMEHTQEPQLRLLVWRIPNNADRMLQAFFEVQQHPGDWNTADLFVRFDAPFETGFGYSRALRDALVEGYVEGHDSLKEQGVEPDWPYAALPRHYSAAGFMSVLGAFAEHHQAQARQQPDAPQFRYVAAVLDPGSVASQEAWEAWLDAALSSRVSPAVRLVLVDTQQDKRWDGLVRKYGEQVGVIEAPIDMFDIARETAAQAGGAGPAVAYRQLLTDVIALVEKGSAAQTSARADKALKIVQQEQWFDQQVVLHMAVAGAYVKEKNFSEAITRYRSARECGVQAEQNKHPVGADMIMQTWFGEAGVWLAAGQPERAAQAYRSAAEQAQKVPNPMFEIEGFRMAAYCYAQAKQREPAREHGALAVRAAKAVAPAERPLTTLPLALQDLLRLQDASRTEKLERCAADYQAAIATAHKQAEEQAGKLGNQPAAADLQRIEDSMHERFEASFQRQRQERERLIAGGDEFFRKVVALGRDMLDPLWNGLPTVKHPLDKEVQEWSEPPQFTPLPDPTDLLEKPEPAPPAPAHAPSAALSDSLIA</sequence>
<dbReference type="RefSeq" id="WP_378997460.1">
    <property type="nucleotide sequence ID" value="NZ_JBHSMT010000014.1"/>
</dbReference>
<keyword evidence="3" id="KW-1185">Reference proteome</keyword>
<organism evidence="2 3">
    <name type="scientific">Paraherbaspirillum soli</name>
    <dbReference type="NCBI Taxonomy" id="631222"/>
    <lineage>
        <taxon>Bacteria</taxon>
        <taxon>Pseudomonadati</taxon>
        <taxon>Pseudomonadota</taxon>
        <taxon>Betaproteobacteria</taxon>
        <taxon>Burkholderiales</taxon>
        <taxon>Oxalobacteraceae</taxon>
        <taxon>Paraherbaspirillum</taxon>
    </lineage>
</organism>
<protein>
    <submittedName>
        <fullName evidence="2">Tetratricopeptide repeat protein</fullName>
    </submittedName>
</protein>
<reference evidence="3" key="1">
    <citation type="journal article" date="2019" name="Int. J. Syst. Evol. Microbiol.">
        <title>The Global Catalogue of Microorganisms (GCM) 10K type strain sequencing project: providing services to taxonomists for standard genome sequencing and annotation.</title>
        <authorList>
            <consortium name="The Broad Institute Genomics Platform"/>
            <consortium name="The Broad Institute Genome Sequencing Center for Infectious Disease"/>
            <person name="Wu L."/>
            <person name="Ma J."/>
        </authorList>
    </citation>
    <scope>NUCLEOTIDE SEQUENCE [LARGE SCALE GENOMIC DNA]</scope>
    <source>
        <strain evidence="3">JCM 17066</strain>
    </source>
</reference>
<evidence type="ECO:0000313" key="3">
    <source>
        <dbReference type="Proteomes" id="UP001596045"/>
    </source>
</evidence>
<proteinExistence type="predicted"/>
<gene>
    <name evidence="2" type="ORF">ACFPM8_10345</name>
</gene>
<dbReference type="Gene3D" id="1.25.40.10">
    <property type="entry name" value="Tetratricopeptide repeat domain"/>
    <property type="match status" value="1"/>
</dbReference>
<feature type="region of interest" description="Disordered" evidence="1">
    <location>
        <begin position="510"/>
        <end position="553"/>
    </location>
</feature>
<dbReference type="SUPFAM" id="SSF48452">
    <property type="entry name" value="TPR-like"/>
    <property type="match status" value="1"/>
</dbReference>
<accession>A0ABW0MBD0</accession>
<dbReference type="Proteomes" id="UP001596045">
    <property type="component" value="Unassembled WGS sequence"/>
</dbReference>
<dbReference type="InterPro" id="IPR011990">
    <property type="entry name" value="TPR-like_helical_dom_sf"/>
</dbReference>
<evidence type="ECO:0000256" key="1">
    <source>
        <dbReference type="SAM" id="MobiDB-lite"/>
    </source>
</evidence>
<comment type="caution">
    <text evidence="2">The sequence shown here is derived from an EMBL/GenBank/DDBJ whole genome shotgun (WGS) entry which is preliminary data.</text>
</comment>